<sequence length="138" mass="15569">MVLEYCKHVQRSQTPNSTMAKTKELSKDTRNKIVDLHQAGKTESAIGLITDGDDRVGTESTEDLFRTLTGLDWTVCLWNGTTSRSMLVKPSWVVDFCRRRPLSASTVSRLGCDQATHPMGQTTYWSAGLSHFKFLQWL</sequence>
<reference evidence="1" key="1">
    <citation type="submission" date="2022-04" db="EMBL/GenBank/DDBJ databases">
        <title>Jade perch genome.</title>
        <authorList>
            <person name="Chao B."/>
        </authorList>
    </citation>
    <scope>NUCLEOTIDE SEQUENCE</scope>
    <source>
        <strain evidence="1">CB-2022</strain>
    </source>
</reference>
<comment type="caution">
    <text evidence="1">The sequence shown here is derived from an EMBL/GenBank/DDBJ whole genome shotgun (WGS) entry which is preliminary data.</text>
</comment>
<keyword evidence="2" id="KW-1185">Reference proteome</keyword>
<organism evidence="1 2">
    <name type="scientific">Scortum barcoo</name>
    <name type="common">barcoo grunter</name>
    <dbReference type="NCBI Taxonomy" id="214431"/>
    <lineage>
        <taxon>Eukaryota</taxon>
        <taxon>Metazoa</taxon>
        <taxon>Chordata</taxon>
        <taxon>Craniata</taxon>
        <taxon>Vertebrata</taxon>
        <taxon>Euteleostomi</taxon>
        <taxon>Actinopterygii</taxon>
        <taxon>Neopterygii</taxon>
        <taxon>Teleostei</taxon>
        <taxon>Neoteleostei</taxon>
        <taxon>Acanthomorphata</taxon>
        <taxon>Eupercaria</taxon>
        <taxon>Centrarchiformes</taxon>
        <taxon>Terapontoidei</taxon>
        <taxon>Terapontidae</taxon>
        <taxon>Scortum</taxon>
    </lineage>
</organism>
<evidence type="ECO:0000313" key="1">
    <source>
        <dbReference type="EMBL" id="KAI3374513.1"/>
    </source>
</evidence>
<name>A0ACB8X6E2_9TELE</name>
<accession>A0ACB8X6E2</accession>
<proteinExistence type="predicted"/>
<dbReference type="Proteomes" id="UP000831701">
    <property type="component" value="Chromosome 3"/>
</dbReference>
<gene>
    <name evidence="1" type="ORF">L3Q82_006330</name>
</gene>
<evidence type="ECO:0000313" key="2">
    <source>
        <dbReference type="Proteomes" id="UP000831701"/>
    </source>
</evidence>
<protein>
    <submittedName>
        <fullName evidence="1">Uncharacterized protein</fullName>
    </submittedName>
</protein>
<dbReference type="EMBL" id="CM041533">
    <property type="protein sequence ID" value="KAI3374513.1"/>
    <property type="molecule type" value="Genomic_DNA"/>
</dbReference>